<comment type="caution">
    <text evidence="8">The sequence shown here is derived from an EMBL/GenBank/DDBJ whole genome shotgun (WGS) entry which is preliminary data.</text>
</comment>
<dbReference type="Gene3D" id="3.90.180.10">
    <property type="entry name" value="Medium-chain alcohol dehydrogenases, catalytic domain"/>
    <property type="match status" value="1"/>
</dbReference>
<evidence type="ECO:0000256" key="5">
    <source>
        <dbReference type="RuleBase" id="RU361277"/>
    </source>
</evidence>
<keyword evidence="4" id="KW-0560">Oxidoreductase</keyword>
<evidence type="ECO:0000313" key="9">
    <source>
        <dbReference type="Proteomes" id="UP000249915"/>
    </source>
</evidence>
<protein>
    <recommendedName>
        <fullName evidence="10">Alcohol dehydrogenase</fullName>
    </recommendedName>
</protein>
<reference evidence="8 9" key="1">
    <citation type="submission" date="2016-07" db="EMBL/GenBank/DDBJ databases">
        <title>Draft genome sequence of Prauserella muralis DSM 45305, isolated from a mould-covered wall in an indoor environment.</title>
        <authorList>
            <person name="Ruckert C."/>
            <person name="Albersmeier A."/>
            <person name="Jiang C.-L."/>
            <person name="Jiang Y."/>
            <person name="Kalinowski J."/>
            <person name="Schneider O."/>
            <person name="Winkler A."/>
            <person name="Zotchev S.B."/>
        </authorList>
    </citation>
    <scope>NUCLEOTIDE SEQUENCE [LARGE SCALE GENOMIC DNA]</scope>
    <source>
        <strain evidence="8 9">DSM 45305</strain>
    </source>
</reference>
<organism evidence="8 9">
    <name type="scientific">Prauserella muralis</name>
    <dbReference type="NCBI Taxonomy" id="588067"/>
    <lineage>
        <taxon>Bacteria</taxon>
        <taxon>Bacillati</taxon>
        <taxon>Actinomycetota</taxon>
        <taxon>Actinomycetes</taxon>
        <taxon>Pseudonocardiales</taxon>
        <taxon>Pseudonocardiaceae</taxon>
        <taxon>Prauserella</taxon>
    </lineage>
</organism>
<dbReference type="AlphaFoldDB" id="A0A2V4BE12"/>
<keyword evidence="9" id="KW-1185">Reference proteome</keyword>
<keyword evidence="2 5" id="KW-0479">Metal-binding</keyword>
<evidence type="ECO:0000259" key="7">
    <source>
        <dbReference type="Pfam" id="PF08240"/>
    </source>
</evidence>
<dbReference type="PANTHER" id="PTHR43401">
    <property type="entry name" value="L-THREONINE 3-DEHYDROGENASE"/>
    <property type="match status" value="1"/>
</dbReference>
<dbReference type="GO" id="GO:0016491">
    <property type="term" value="F:oxidoreductase activity"/>
    <property type="evidence" value="ECO:0007669"/>
    <property type="project" value="UniProtKB-KW"/>
</dbReference>
<dbReference type="EMBL" id="MASW01000002">
    <property type="protein sequence ID" value="PXY27859.1"/>
    <property type="molecule type" value="Genomic_DNA"/>
</dbReference>
<dbReference type="InterPro" id="IPR013149">
    <property type="entry name" value="ADH-like_C"/>
</dbReference>
<gene>
    <name evidence="8" type="ORF">BAY60_15955</name>
</gene>
<evidence type="ECO:0000256" key="1">
    <source>
        <dbReference type="ARBA" id="ARBA00001947"/>
    </source>
</evidence>
<dbReference type="InterPro" id="IPR011032">
    <property type="entry name" value="GroES-like_sf"/>
</dbReference>
<dbReference type="Pfam" id="PF00107">
    <property type="entry name" value="ADH_zinc_N"/>
    <property type="match status" value="1"/>
</dbReference>
<evidence type="ECO:0000256" key="2">
    <source>
        <dbReference type="ARBA" id="ARBA00022723"/>
    </source>
</evidence>
<name>A0A2V4BE12_9PSEU</name>
<dbReference type="Gene3D" id="3.40.50.720">
    <property type="entry name" value="NAD(P)-binding Rossmann-like Domain"/>
    <property type="match status" value="1"/>
</dbReference>
<evidence type="ECO:0008006" key="10">
    <source>
        <dbReference type="Google" id="ProtNLM"/>
    </source>
</evidence>
<comment type="similarity">
    <text evidence="5">Belongs to the zinc-containing alcohol dehydrogenase family.</text>
</comment>
<sequence length="314" mass="31810">MLLAVEVCGVCGSDVHLVDGVTAARYPVVIGHEAAGVIVAAGPGADESLVGTRAAVVPYVGCGKCGLCVEGEAQACPRRRVLGVDLDGAQAGLLAVPSECAVALPGGVPSEIGAILTDAVATPYHAIVRSGVARGQTVVVLGLGGLGLHAVQLLVGVLGCQVIGVDPRRRAREKAVELGAALTLEPGDGVPRTVRGETGDGADAAFEFVGSPGIVDAALRCLRPQGTCVVVGIAPDRLTLGLRQETLVGRELRLRGSFGATASEVAALADLVATGRLDLASSVSRGYRIDDFGAALAETRDKRAGSVRVVVDYR</sequence>
<dbReference type="InterPro" id="IPR013154">
    <property type="entry name" value="ADH-like_N"/>
</dbReference>
<dbReference type="PROSITE" id="PS00059">
    <property type="entry name" value="ADH_ZINC"/>
    <property type="match status" value="1"/>
</dbReference>
<comment type="cofactor">
    <cofactor evidence="1 5">
        <name>Zn(2+)</name>
        <dbReference type="ChEBI" id="CHEBI:29105"/>
    </cofactor>
</comment>
<dbReference type="SUPFAM" id="SSF50129">
    <property type="entry name" value="GroES-like"/>
    <property type="match status" value="1"/>
</dbReference>
<proteinExistence type="inferred from homology"/>
<dbReference type="PANTHER" id="PTHR43401:SF4">
    <property type="entry name" value="D-ARABINOSE 1-DEHYDROGENASE (NADP(+))"/>
    <property type="match status" value="1"/>
</dbReference>
<feature type="domain" description="Alcohol dehydrogenase-like N-terminal" evidence="7">
    <location>
        <begin position="2"/>
        <end position="105"/>
    </location>
</feature>
<dbReference type="SUPFAM" id="SSF51735">
    <property type="entry name" value="NAD(P)-binding Rossmann-fold domains"/>
    <property type="match status" value="1"/>
</dbReference>
<keyword evidence="3 5" id="KW-0862">Zinc</keyword>
<feature type="domain" description="Alcohol dehydrogenase-like C-terminal" evidence="6">
    <location>
        <begin position="145"/>
        <end position="273"/>
    </location>
</feature>
<evidence type="ECO:0000256" key="3">
    <source>
        <dbReference type="ARBA" id="ARBA00022833"/>
    </source>
</evidence>
<dbReference type="Proteomes" id="UP000249915">
    <property type="component" value="Unassembled WGS sequence"/>
</dbReference>
<evidence type="ECO:0000259" key="6">
    <source>
        <dbReference type="Pfam" id="PF00107"/>
    </source>
</evidence>
<dbReference type="GO" id="GO:0008270">
    <property type="term" value="F:zinc ion binding"/>
    <property type="evidence" value="ECO:0007669"/>
    <property type="project" value="InterPro"/>
</dbReference>
<accession>A0A2V4BE12</accession>
<evidence type="ECO:0000313" key="8">
    <source>
        <dbReference type="EMBL" id="PXY27859.1"/>
    </source>
</evidence>
<dbReference type="InterPro" id="IPR002328">
    <property type="entry name" value="ADH_Zn_CS"/>
</dbReference>
<dbReference type="InterPro" id="IPR050129">
    <property type="entry name" value="Zn_alcohol_dh"/>
</dbReference>
<dbReference type="InterPro" id="IPR036291">
    <property type="entry name" value="NAD(P)-bd_dom_sf"/>
</dbReference>
<dbReference type="Pfam" id="PF08240">
    <property type="entry name" value="ADH_N"/>
    <property type="match status" value="1"/>
</dbReference>
<evidence type="ECO:0000256" key="4">
    <source>
        <dbReference type="ARBA" id="ARBA00023002"/>
    </source>
</evidence>